<dbReference type="Gene3D" id="3.30.360.10">
    <property type="entry name" value="Dihydrodipicolinate Reductase, domain 2"/>
    <property type="match status" value="1"/>
</dbReference>
<dbReference type="PANTHER" id="PTHR43593:SF1">
    <property type="entry name" value="INOSITOL 2-DEHYDROGENASE"/>
    <property type="match status" value="1"/>
</dbReference>
<dbReference type="EMBL" id="CP124535">
    <property type="protein sequence ID" value="WGV14995.1"/>
    <property type="molecule type" value="Genomic_DNA"/>
</dbReference>
<protein>
    <submittedName>
        <fullName evidence="3">Gfo/Idh/MocA family oxidoreductase</fullName>
    </submittedName>
</protein>
<dbReference type="InterPro" id="IPR036291">
    <property type="entry name" value="NAD(P)-bd_dom_sf"/>
</dbReference>
<evidence type="ECO:0000259" key="2">
    <source>
        <dbReference type="Pfam" id="PF02894"/>
    </source>
</evidence>
<accession>A0ABY8Q3R0</accession>
<gene>
    <name evidence="3" type="ORF">QF092_11930</name>
</gene>
<dbReference type="SUPFAM" id="SSF55347">
    <property type="entry name" value="Glyceraldehyde-3-phosphate dehydrogenase-like, C-terminal domain"/>
    <property type="match status" value="1"/>
</dbReference>
<organism evidence="3 4">
    <name type="scientific">Fuscovulum ytuae</name>
    <dbReference type="NCBI Taxonomy" id="3042299"/>
    <lineage>
        <taxon>Bacteria</taxon>
        <taxon>Pseudomonadati</taxon>
        <taxon>Pseudomonadota</taxon>
        <taxon>Alphaproteobacteria</taxon>
        <taxon>Rhodobacterales</taxon>
        <taxon>Paracoccaceae</taxon>
        <taxon>Fuscovulum</taxon>
    </lineage>
</organism>
<proteinExistence type="predicted"/>
<name>A0ABY8Q3R0_9RHOB</name>
<keyword evidence="4" id="KW-1185">Reference proteome</keyword>
<dbReference type="SUPFAM" id="SSF51735">
    <property type="entry name" value="NAD(P)-binding Rossmann-fold domains"/>
    <property type="match status" value="1"/>
</dbReference>
<dbReference type="InterPro" id="IPR000683">
    <property type="entry name" value="Gfo/Idh/MocA-like_OxRdtase_N"/>
</dbReference>
<feature type="domain" description="Gfo/Idh/MocA-like oxidoreductase C-terminal" evidence="2">
    <location>
        <begin position="138"/>
        <end position="313"/>
    </location>
</feature>
<dbReference type="InterPro" id="IPR004104">
    <property type="entry name" value="Gfo/Idh/MocA-like_OxRdtase_C"/>
</dbReference>
<evidence type="ECO:0000313" key="4">
    <source>
        <dbReference type="Proteomes" id="UP001230978"/>
    </source>
</evidence>
<dbReference type="PANTHER" id="PTHR43593">
    <property type="match status" value="1"/>
</dbReference>
<evidence type="ECO:0000259" key="1">
    <source>
        <dbReference type="Pfam" id="PF01408"/>
    </source>
</evidence>
<dbReference type="Pfam" id="PF02894">
    <property type="entry name" value="GFO_IDH_MocA_C"/>
    <property type="match status" value="1"/>
</dbReference>
<dbReference type="Proteomes" id="UP001230978">
    <property type="component" value="Chromosome"/>
</dbReference>
<dbReference type="Pfam" id="PF01408">
    <property type="entry name" value="GFO_IDH_MocA"/>
    <property type="match status" value="1"/>
</dbReference>
<evidence type="ECO:0000313" key="3">
    <source>
        <dbReference type="EMBL" id="WGV14995.1"/>
    </source>
</evidence>
<dbReference type="Gene3D" id="3.40.50.720">
    <property type="entry name" value="NAD(P)-binding Rossmann-like Domain"/>
    <property type="match status" value="1"/>
</dbReference>
<sequence>MTLSVGVIGLGVMGAEHLRLLREETAGVHVAAICDADAERAGRLAQDAEVFSDPLALIASDRVEAVVIASPDATHAGLAEACVAQRKFALCEKPLAGTAVEALQVVDAEVTLGRRLIQVGYMRRFDPAYVEMKRAKDAGEIGAPVLLHNQHRNAAAPGWFTGPMAVTNSFVHEIDISRWLLGSELVSAVVHAAPGGDPLMITMETERGEIVSTEVFMNAHYGYHVHAEIVGRSGTVQMSQPAVTLTNSALHHGHGYPENWVPRFRDAYRVQMNAWVRSVATGEPVGASAWDGYVATAIAEQVVTALQTEGKAKLFLGARPEIYA</sequence>
<feature type="domain" description="Gfo/Idh/MocA-like oxidoreductase N-terminal" evidence="1">
    <location>
        <begin position="4"/>
        <end position="120"/>
    </location>
</feature>
<reference evidence="3 4" key="1">
    <citation type="submission" date="2023-04" db="EMBL/GenBank/DDBJ databases">
        <title>YMD61, complete Genome.</title>
        <authorList>
            <person name="Zhang J."/>
        </authorList>
    </citation>
    <scope>NUCLEOTIDE SEQUENCE [LARGE SCALE GENOMIC DNA]</scope>
    <source>
        <strain evidence="3 4">YMD61</strain>
    </source>
</reference>
<dbReference type="RefSeq" id="WP_281464126.1">
    <property type="nucleotide sequence ID" value="NZ_CP124535.1"/>
</dbReference>
<dbReference type="InterPro" id="IPR050424">
    <property type="entry name" value="Gfo-Idh-MocA_inositol_DH"/>
</dbReference>